<dbReference type="AlphaFoldDB" id="A0AAV7X770"/>
<evidence type="ECO:0000313" key="3">
    <source>
        <dbReference type="Proteomes" id="UP001075354"/>
    </source>
</evidence>
<accession>A0AAV7X770</accession>
<evidence type="ECO:0000259" key="1">
    <source>
        <dbReference type="Pfam" id="PF21788"/>
    </source>
</evidence>
<protein>
    <recommendedName>
        <fullName evidence="1">Transposable element P transposase-like GTP-binding insertion domain-containing protein</fullName>
    </recommendedName>
</protein>
<gene>
    <name evidence="2" type="ORF">ONE63_003404</name>
</gene>
<dbReference type="Proteomes" id="UP001075354">
    <property type="component" value="Chromosome 13"/>
</dbReference>
<name>A0AAV7X770_9NEOP</name>
<dbReference type="EMBL" id="JAPTSV010000013">
    <property type="protein sequence ID" value="KAJ1521769.1"/>
    <property type="molecule type" value="Genomic_DNA"/>
</dbReference>
<dbReference type="Pfam" id="PF21788">
    <property type="entry name" value="TNP-like_GBD"/>
    <property type="match status" value="1"/>
</dbReference>
<keyword evidence="3" id="KW-1185">Reference proteome</keyword>
<feature type="domain" description="Transposable element P transposase-like GTP-binding insertion" evidence="1">
    <location>
        <begin position="95"/>
        <end position="209"/>
    </location>
</feature>
<sequence>MLVYMVRGLATSNKYVVASYGVSTLTSRYMYDKTWDVIGELEMANAWILGLVCDGCGANRTFINMHTPRSHDSDVVYDTMNLFADRVFYFFSDVSHLLKTLRNNFYSSGHGPRHTRRLIKNGQDIVWKTIVDLYDSEKNNIVRTAYKLNKKCVELTQKGKMKVCYAAYVFSDTVDKALGEFNDPSIEETRIFIRKVNEFFDCLNGCHSQQGKRKCNANLDAYTFEDDPRFDKLRGFVEYLQDWKNDIRVIVQRLKVSNEDQNKCLLSEDTQIGVEMTVRSFIAATQFMLRHGAKYINARVFCQDPLEQYFSKQRSHVGGSTNPNEKQFYSTECNLRYVREHVPFRKSGNTTEYLEEKREAINAPLKRLQRAPPKKKPARRSLAYSNAEANTRATEGLLLAIKNVPEPSLK</sequence>
<proteinExistence type="predicted"/>
<evidence type="ECO:0000313" key="2">
    <source>
        <dbReference type="EMBL" id="KAJ1521769.1"/>
    </source>
</evidence>
<reference evidence="2" key="1">
    <citation type="submission" date="2022-12" db="EMBL/GenBank/DDBJ databases">
        <title>Chromosome-level genome assembly of the bean flower thrips Megalurothrips usitatus.</title>
        <authorList>
            <person name="Ma L."/>
            <person name="Liu Q."/>
            <person name="Li H."/>
            <person name="Cai W."/>
        </authorList>
    </citation>
    <scope>NUCLEOTIDE SEQUENCE</scope>
    <source>
        <strain evidence="2">Cailab_2022a</strain>
    </source>
</reference>
<dbReference type="InterPro" id="IPR048366">
    <property type="entry name" value="TNP-like_GBD"/>
</dbReference>
<comment type="caution">
    <text evidence="2">The sequence shown here is derived from an EMBL/GenBank/DDBJ whole genome shotgun (WGS) entry which is preliminary data.</text>
</comment>
<organism evidence="2 3">
    <name type="scientific">Megalurothrips usitatus</name>
    <name type="common">bean blossom thrips</name>
    <dbReference type="NCBI Taxonomy" id="439358"/>
    <lineage>
        <taxon>Eukaryota</taxon>
        <taxon>Metazoa</taxon>
        <taxon>Ecdysozoa</taxon>
        <taxon>Arthropoda</taxon>
        <taxon>Hexapoda</taxon>
        <taxon>Insecta</taxon>
        <taxon>Pterygota</taxon>
        <taxon>Neoptera</taxon>
        <taxon>Paraneoptera</taxon>
        <taxon>Thysanoptera</taxon>
        <taxon>Terebrantia</taxon>
        <taxon>Thripoidea</taxon>
        <taxon>Thripidae</taxon>
        <taxon>Megalurothrips</taxon>
    </lineage>
</organism>